<dbReference type="AlphaFoldDB" id="A0AAU7FB40"/>
<evidence type="ECO:0000256" key="1">
    <source>
        <dbReference type="SAM" id="SignalP"/>
    </source>
</evidence>
<dbReference type="PANTHER" id="PTHR30024">
    <property type="entry name" value="ALIPHATIC SULFONATES-BINDING PROTEIN-RELATED"/>
    <property type="match status" value="1"/>
</dbReference>
<dbReference type="PANTHER" id="PTHR30024:SF21">
    <property type="entry name" value="ABC TRANSPORTER SUBSTRATE-BINDING PROTEIN"/>
    <property type="match status" value="1"/>
</dbReference>
<proteinExistence type="predicted"/>
<gene>
    <name evidence="3" type="ORF">ABHF33_01095</name>
</gene>
<accession>A0AAU7FB40</accession>
<sequence>MKKTIFSLSLLSAALIAATPAWADPAKVIRIGVASVGTGGRPVVGGSSAGTAALRGLLEEEFKKDGVKVEWHYFKGAGPAVNEALANKLLDFAWQGDLPAIVGKAGGLKTKILLANGTLGTTYLAVPADSPVKKLEDLKGKKVALFKGTNGQLVVNKVLDQYGLTEKDFKLINMDTATTDAAMATKDVDGAWYSANVFTLVDRGVARIVWSNKEGPLSLTRQTHFLVTEDFEKANPEFTQRVVNVLVKTSADISKPENADKVLQEWAKSGTPYASYKRDYGGGADIKRRSSPLLDEFFYNHYRDAVQASLKFKFIRKDFDVNQWFEPKYVNQALKEQKLENFWTAYDAKGNPKGGK</sequence>
<reference evidence="3" key="1">
    <citation type="submission" date="2024-05" db="EMBL/GenBank/DDBJ databases">
        <authorList>
            <person name="Yang L."/>
            <person name="Pan L."/>
        </authorList>
    </citation>
    <scope>NUCLEOTIDE SEQUENCE</scope>
    <source>
        <strain evidence="3">FCG-7</strain>
    </source>
</reference>
<feature type="domain" description="SsuA/THI5-like" evidence="2">
    <location>
        <begin position="62"/>
        <end position="253"/>
    </location>
</feature>
<dbReference type="RefSeq" id="WP_348945238.1">
    <property type="nucleotide sequence ID" value="NZ_CP157355.1"/>
</dbReference>
<keyword evidence="1" id="KW-0732">Signal</keyword>
<dbReference type="KEGG" id="cmav:ABHF33_01095"/>
<dbReference type="InterPro" id="IPR015168">
    <property type="entry name" value="SsuA/THI5"/>
</dbReference>
<dbReference type="SUPFAM" id="SSF53850">
    <property type="entry name" value="Periplasmic binding protein-like II"/>
    <property type="match status" value="1"/>
</dbReference>
<name>A0AAU7FB40_9NEIS</name>
<evidence type="ECO:0000259" key="2">
    <source>
        <dbReference type="Pfam" id="PF09084"/>
    </source>
</evidence>
<protein>
    <submittedName>
        <fullName evidence="3">ABC transporter substrate-binding protein</fullName>
    </submittedName>
</protein>
<dbReference type="CDD" id="cd13555">
    <property type="entry name" value="PBP2_sulfate_ester_like"/>
    <property type="match status" value="1"/>
</dbReference>
<feature type="signal peptide" evidence="1">
    <location>
        <begin position="1"/>
        <end position="23"/>
    </location>
</feature>
<dbReference type="EMBL" id="CP157355">
    <property type="protein sequence ID" value="XBM00911.1"/>
    <property type="molecule type" value="Genomic_DNA"/>
</dbReference>
<organism evidence="3">
    <name type="scientific">Chitinibacter mangrovi</name>
    <dbReference type="NCBI Taxonomy" id="3153927"/>
    <lineage>
        <taxon>Bacteria</taxon>
        <taxon>Pseudomonadati</taxon>
        <taxon>Pseudomonadota</taxon>
        <taxon>Betaproteobacteria</taxon>
        <taxon>Neisseriales</taxon>
        <taxon>Chitinibacteraceae</taxon>
        <taxon>Chitinibacter</taxon>
    </lineage>
</organism>
<feature type="chain" id="PRO_5043918890" evidence="1">
    <location>
        <begin position="24"/>
        <end position="356"/>
    </location>
</feature>
<dbReference type="Gene3D" id="3.40.190.10">
    <property type="entry name" value="Periplasmic binding protein-like II"/>
    <property type="match status" value="2"/>
</dbReference>
<dbReference type="Pfam" id="PF09084">
    <property type="entry name" value="NMT1"/>
    <property type="match status" value="1"/>
</dbReference>
<evidence type="ECO:0000313" key="3">
    <source>
        <dbReference type="EMBL" id="XBM00911.1"/>
    </source>
</evidence>